<name>A0ABN9L0K9_9NEOB</name>
<proteinExistence type="predicted"/>
<dbReference type="InterPro" id="IPR036116">
    <property type="entry name" value="FN3_sf"/>
</dbReference>
<dbReference type="EMBL" id="CAUEEQ010006556">
    <property type="protein sequence ID" value="CAJ0930230.1"/>
    <property type="molecule type" value="Genomic_DNA"/>
</dbReference>
<dbReference type="Proteomes" id="UP001176940">
    <property type="component" value="Unassembled WGS sequence"/>
</dbReference>
<feature type="chain" id="PRO_5047396064" description="Fibronectin type-III domain-containing protein" evidence="1">
    <location>
        <begin position="23"/>
        <end position="119"/>
    </location>
</feature>
<dbReference type="InterPro" id="IPR050713">
    <property type="entry name" value="RTP_Phos/Ushers"/>
</dbReference>
<comment type="caution">
    <text evidence="2">The sequence shown here is derived from an EMBL/GenBank/DDBJ whole genome shotgun (WGS) entry which is preliminary data.</text>
</comment>
<dbReference type="InterPro" id="IPR013783">
    <property type="entry name" value="Ig-like_fold"/>
</dbReference>
<evidence type="ECO:0000313" key="2">
    <source>
        <dbReference type="EMBL" id="CAJ0930230.1"/>
    </source>
</evidence>
<dbReference type="PROSITE" id="PS51257">
    <property type="entry name" value="PROKAR_LIPOPROTEIN"/>
    <property type="match status" value="1"/>
</dbReference>
<keyword evidence="3" id="KW-1185">Reference proteome</keyword>
<feature type="signal peptide" evidence="1">
    <location>
        <begin position="1"/>
        <end position="22"/>
    </location>
</feature>
<dbReference type="PANTHER" id="PTHR46957">
    <property type="entry name" value="CYTOKINE RECEPTOR"/>
    <property type="match status" value="1"/>
</dbReference>
<sequence length="119" mass="13430">MLRYVFGFSLWIMLSCIQDVEPVKCTINITESKVFSQSVYVKWSSSGSLCNFSMICRSSNFWENTCNPIQKTNDSYECRQSGLEAGTLYDISIVALQDGEAKNLTLQTALNPLFSFTQP</sequence>
<reference evidence="2" key="1">
    <citation type="submission" date="2023-07" db="EMBL/GenBank/DDBJ databases">
        <authorList>
            <person name="Stuckert A."/>
        </authorList>
    </citation>
    <scope>NUCLEOTIDE SEQUENCE</scope>
</reference>
<organism evidence="2 3">
    <name type="scientific">Ranitomeya imitator</name>
    <name type="common">mimic poison frog</name>
    <dbReference type="NCBI Taxonomy" id="111125"/>
    <lineage>
        <taxon>Eukaryota</taxon>
        <taxon>Metazoa</taxon>
        <taxon>Chordata</taxon>
        <taxon>Craniata</taxon>
        <taxon>Vertebrata</taxon>
        <taxon>Euteleostomi</taxon>
        <taxon>Amphibia</taxon>
        <taxon>Batrachia</taxon>
        <taxon>Anura</taxon>
        <taxon>Neobatrachia</taxon>
        <taxon>Hyloidea</taxon>
        <taxon>Dendrobatidae</taxon>
        <taxon>Dendrobatinae</taxon>
        <taxon>Ranitomeya</taxon>
    </lineage>
</organism>
<accession>A0ABN9L0K9</accession>
<protein>
    <recommendedName>
        <fullName evidence="4">Fibronectin type-III domain-containing protein</fullName>
    </recommendedName>
</protein>
<evidence type="ECO:0008006" key="4">
    <source>
        <dbReference type="Google" id="ProtNLM"/>
    </source>
</evidence>
<keyword evidence="1" id="KW-0732">Signal</keyword>
<gene>
    <name evidence="2" type="ORF">RIMI_LOCUS4153957</name>
</gene>
<evidence type="ECO:0000313" key="3">
    <source>
        <dbReference type="Proteomes" id="UP001176940"/>
    </source>
</evidence>
<dbReference type="Gene3D" id="2.60.40.10">
    <property type="entry name" value="Immunoglobulins"/>
    <property type="match status" value="1"/>
</dbReference>
<dbReference type="PANTHER" id="PTHR46957:SF2">
    <property type="entry name" value="RECEPTOR-TYPE TYROSINE-PROTEIN PHOSPHATASE BETA"/>
    <property type="match status" value="1"/>
</dbReference>
<evidence type="ECO:0000256" key="1">
    <source>
        <dbReference type="SAM" id="SignalP"/>
    </source>
</evidence>
<dbReference type="SUPFAM" id="SSF49265">
    <property type="entry name" value="Fibronectin type III"/>
    <property type="match status" value="1"/>
</dbReference>